<feature type="signal peptide" evidence="2">
    <location>
        <begin position="1"/>
        <end position="19"/>
    </location>
</feature>
<keyword evidence="1 2" id="KW-0732">Signal</keyword>
<dbReference type="InterPro" id="IPR027385">
    <property type="entry name" value="Beta-barrel_OMP"/>
</dbReference>
<dbReference type="Pfam" id="PF13505">
    <property type="entry name" value="OMP_b-brl"/>
    <property type="match status" value="1"/>
</dbReference>
<sequence>MKRTLFTLACMAALTTAQAQTEKGRWLVGAQVGNFSYSDQSNQRSFEGSLTPSAGYFVANGLVVGTGIPLGLTWAKYTTTDPTTSTFADAKLVSTRYGLAPFIRYYFGENKLKPYVGVAYSYSRTNANQNIPGTQSAKSKGHTSVLKPTIGVAYFITRNVALNAGLDYNIQTEESRYTQAASVSNFSSNSSTLSLGIGFQLFFGS</sequence>
<reference evidence="4 5" key="1">
    <citation type="submission" date="2018-03" db="EMBL/GenBank/DDBJ databases">
        <title>Genomic Encyclopedia of Archaeal and Bacterial Type Strains, Phase II (KMG-II): from individual species to whole genera.</title>
        <authorList>
            <person name="Goeker M."/>
        </authorList>
    </citation>
    <scope>NUCLEOTIDE SEQUENCE [LARGE SCALE GENOMIC DNA]</scope>
    <source>
        <strain evidence="4 5">DSM 28354</strain>
    </source>
</reference>
<protein>
    <submittedName>
        <fullName evidence="4">Outer membrane protein</fullName>
    </submittedName>
</protein>
<dbReference type="Proteomes" id="UP000238375">
    <property type="component" value="Unassembled WGS sequence"/>
</dbReference>
<evidence type="ECO:0000259" key="3">
    <source>
        <dbReference type="Pfam" id="PF13505"/>
    </source>
</evidence>
<dbReference type="Gene3D" id="2.40.160.20">
    <property type="match status" value="1"/>
</dbReference>
<accession>A0A2T0SUF3</accession>
<evidence type="ECO:0000256" key="1">
    <source>
        <dbReference type="ARBA" id="ARBA00022729"/>
    </source>
</evidence>
<comment type="caution">
    <text evidence="4">The sequence shown here is derived from an EMBL/GenBank/DDBJ whole genome shotgun (WGS) entry which is preliminary data.</text>
</comment>
<dbReference type="EMBL" id="PVTE01000011">
    <property type="protein sequence ID" value="PRY37042.1"/>
    <property type="molecule type" value="Genomic_DNA"/>
</dbReference>
<feature type="domain" description="Outer membrane protein beta-barrel" evidence="3">
    <location>
        <begin position="6"/>
        <end position="197"/>
    </location>
</feature>
<dbReference type="SUPFAM" id="SSF56925">
    <property type="entry name" value="OMPA-like"/>
    <property type="match status" value="1"/>
</dbReference>
<keyword evidence="5" id="KW-1185">Reference proteome</keyword>
<feature type="chain" id="PRO_5015442026" evidence="2">
    <location>
        <begin position="20"/>
        <end position="205"/>
    </location>
</feature>
<dbReference type="OrthoDB" id="945117at2"/>
<proteinExistence type="predicted"/>
<name>A0A2T0SUF3_9BACT</name>
<evidence type="ECO:0000313" key="4">
    <source>
        <dbReference type="EMBL" id="PRY37042.1"/>
    </source>
</evidence>
<gene>
    <name evidence="4" type="ORF">CLV58_11180</name>
</gene>
<evidence type="ECO:0000313" key="5">
    <source>
        <dbReference type="Proteomes" id="UP000238375"/>
    </source>
</evidence>
<organism evidence="4 5">
    <name type="scientific">Spirosoma oryzae</name>
    <dbReference type="NCBI Taxonomy" id="1469603"/>
    <lineage>
        <taxon>Bacteria</taxon>
        <taxon>Pseudomonadati</taxon>
        <taxon>Bacteroidota</taxon>
        <taxon>Cytophagia</taxon>
        <taxon>Cytophagales</taxon>
        <taxon>Cytophagaceae</taxon>
        <taxon>Spirosoma</taxon>
    </lineage>
</organism>
<dbReference type="InterPro" id="IPR011250">
    <property type="entry name" value="OMP/PagP_B-barrel"/>
</dbReference>
<evidence type="ECO:0000256" key="2">
    <source>
        <dbReference type="SAM" id="SignalP"/>
    </source>
</evidence>
<dbReference type="AlphaFoldDB" id="A0A2T0SUF3"/>